<evidence type="ECO:0000256" key="4">
    <source>
        <dbReference type="ARBA" id="ARBA00022989"/>
    </source>
</evidence>
<dbReference type="RefSeq" id="WP_028859320.1">
    <property type="nucleotide sequence ID" value="NZ_CAJHAQ010000001.1"/>
</dbReference>
<feature type="transmembrane region" description="Helical" evidence="6">
    <location>
        <begin position="344"/>
        <end position="367"/>
    </location>
</feature>
<evidence type="ECO:0000256" key="5">
    <source>
        <dbReference type="ARBA" id="ARBA00023136"/>
    </source>
</evidence>
<dbReference type="Proteomes" id="UP000254123">
    <property type="component" value="Unassembled WGS sequence"/>
</dbReference>
<protein>
    <submittedName>
        <fullName evidence="8">ComEC family competence protein</fullName>
    </submittedName>
</protein>
<feature type="transmembrane region" description="Helical" evidence="6">
    <location>
        <begin position="583"/>
        <end position="604"/>
    </location>
</feature>
<accession>A0A379LI84</accession>
<feature type="transmembrane region" description="Helical" evidence="6">
    <location>
        <begin position="42"/>
        <end position="62"/>
    </location>
</feature>
<reference evidence="8 9" key="1">
    <citation type="submission" date="2018-06" db="EMBL/GenBank/DDBJ databases">
        <authorList>
            <consortium name="Pathogen Informatics"/>
            <person name="Doyle S."/>
        </authorList>
    </citation>
    <scope>NUCLEOTIDE SEQUENCE [LARGE SCALE GENOMIC DNA]</scope>
    <source>
        <strain evidence="8 9">NCTC10526</strain>
    </source>
</reference>
<evidence type="ECO:0000256" key="3">
    <source>
        <dbReference type="ARBA" id="ARBA00022692"/>
    </source>
</evidence>
<keyword evidence="4 6" id="KW-1133">Transmembrane helix</keyword>
<proteinExistence type="predicted"/>
<dbReference type="InterPro" id="IPR004477">
    <property type="entry name" value="ComEC_N"/>
</dbReference>
<gene>
    <name evidence="8" type="ORF">NCTC10526_00596</name>
</gene>
<name>A0A379LI84_9GAMM</name>
<feature type="domain" description="ComEC/Rec2-related protein" evidence="7">
    <location>
        <begin position="320"/>
        <end position="602"/>
    </location>
</feature>
<keyword evidence="5 6" id="KW-0472">Membrane</keyword>
<evidence type="ECO:0000313" key="9">
    <source>
        <dbReference type="Proteomes" id="UP000254123"/>
    </source>
</evidence>
<feature type="transmembrane region" description="Helical" evidence="6">
    <location>
        <begin position="379"/>
        <end position="398"/>
    </location>
</feature>
<feature type="transmembrane region" description="Helical" evidence="6">
    <location>
        <begin position="99"/>
        <end position="117"/>
    </location>
</feature>
<evidence type="ECO:0000256" key="1">
    <source>
        <dbReference type="ARBA" id="ARBA00004651"/>
    </source>
</evidence>
<dbReference type="Pfam" id="PF03772">
    <property type="entry name" value="Competence"/>
    <property type="match status" value="1"/>
</dbReference>
<sequence length="939" mass="104822">MIWLAGILAIALMLAILELDPSQLYALSNLAQQVVSERWQVAAYVLLALMALLCSLSYLAPLSFRILKRNTSPYSASSISIIPTQIYLTPYTQLRRQGLFTPIIKLAILLLLLLAVLSNSVAQRLAFIESSPQKPLYLEAMVSPVGLSDKRLAVAKGEVIQGYRQLVQLSAIQLDSLHNNKSATAPDLSGLSKLPATMQVMLQSYQSEDSQLNQLAPNQQLRMKLVLQPLELKDKTNADEFDEYRWLSSRHATAKAFIVEASYLSIKLATELTLQQKIDVMRYKFREHFLKLMLQRSQQTGEGAYQITDSQDEVAVTLSLLTGDRSLISDDMTALYQFGGISHLLAISGTHVLFLSLLCAALAMGVINRFRPSIYHWLPRWQCAFIIAAITAFGYALFAGFDVPALRTACMLLLVGVVRYFLAVPAIFKMLLVLAVAMAWADVFVLWQAGFWLSFVAVAVLVAYSQRWQRVEGDRRSASLADKVKQRLISLMKLQIWMSVALLPISLWLFGKVSLWGFVINLFAIGLFGSIIVPINLLASVLFVMVPANALSAVLWSLLFWILAQLHTLLQLLQQTFQQSGWLYSEMSLPFMGLLLLTALPWILPKSMLSRALCAVPVLAITAMIYASEDLPKDSVHITVLNPKNFNYAANLIQHKQQAWLLLSSYENQYKTVSEDLALKQQAQLSQDLYDQLKQQNVEQLTGVIVQTATINLAPVVASLSQYLPISYYWQAGLSAHKLTIDKALAGSSLQAQSCQATKHWPAYSEASPLNAETELEQLSISALTGWEQVEDSRVWDCAIQISSSQAIYLSEQGQTEQLFVATERRGKTNMTKGKTHIKSIDTDVQELNLLNKAVIYSSANPQLAQLWQLMCDARPQPRSSGFESLNIDKGGYWLTSSQSVVKKSMVDNFLPQQWRIIGEGQASATLPLQESHLYWQQP</sequence>
<dbReference type="STRING" id="1123034.GCA_000685805_01828"/>
<dbReference type="InterPro" id="IPR052159">
    <property type="entry name" value="Competence_DNA_uptake"/>
</dbReference>
<feature type="transmembrane region" description="Helical" evidence="6">
    <location>
        <begin position="515"/>
        <end position="535"/>
    </location>
</feature>
<evidence type="ECO:0000256" key="2">
    <source>
        <dbReference type="ARBA" id="ARBA00022475"/>
    </source>
</evidence>
<dbReference type="GO" id="GO:0005886">
    <property type="term" value="C:plasma membrane"/>
    <property type="evidence" value="ECO:0007669"/>
    <property type="project" value="UniProtKB-SubCell"/>
</dbReference>
<dbReference type="EMBL" id="UGVC01000001">
    <property type="protein sequence ID" value="SUD90273.1"/>
    <property type="molecule type" value="Genomic_DNA"/>
</dbReference>
<feature type="transmembrane region" description="Helical" evidence="6">
    <location>
        <begin position="410"/>
        <end position="440"/>
    </location>
</feature>
<feature type="transmembrane region" description="Helical" evidence="6">
    <location>
        <begin position="446"/>
        <end position="467"/>
    </location>
</feature>
<dbReference type="PANTHER" id="PTHR30619:SF7">
    <property type="entry name" value="BETA-LACTAMASE DOMAIN PROTEIN"/>
    <property type="match status" value="1"/>
</dbReference>
<feature type="transmembrane region" description="Helical" evidence="6">
    <location>
        <begin position="611"/>
        <end position="628"/>
    </location>
</feature>
<comment type="subcellular location">
    <subcellularLocation>
        <location evidence="1">Cell membrane</location>
        <topology evidence="1">Multi-pass membrane protein</topology>
    </subcellularLocation>
</comment>
<organism evidence="8 9">
    <name type="scientific">Psychrobacter phenylpyruvicus</name>
    <dbReference type="NCBI Taxonomy" id="29432"/>
    <lineage>
        <taxon>Bacteria</taxon>
        <taxon>Pseudomonadati</taxon>
        <taxon>Pseudomonadota</taxon>
        <taxon>Gammaproteobacteria</taxon>
        <taxon>Moraxellales</taxon>
        <taxon>Moraxellaceae</taxon>
        <taxon>Psychrobacter</taxon>
    </lineage>
</organism>
<evidence type="ECO:0000313" key="8">
    <source>
        <dbReference type="EMBL" id="SUD90273.1"/>
    </source>
</evidence>
<dbReference type="NCBIfam" id="TIGR00360">
    <property type="entry name" value="ComEC_N-term"/>
    <property type="match status" value="1"/>
</dbReference>
<dbReference type="PANTHER" id="PTHR30619">
    <property type="entry name" value="DNA INTERNALIZATION/COMPETENCE PROTEIN COMEC/REC2"/>
    <property type="match status" value="1"/>
</dbReference>
<feature type="transmembrane region" description="Helical" evidence="6">
    <location>
        <begin position="74"/>
        <end position="93"/>
    </location>
</feature>
<keyword evidence="2" id="KW-1003">Cell membrane</keyword>
<evidence type="ECO:0000256" key="6">
    <source>
        <dbReference type="SAM" id="Phobius"/>
    </source>
</evidence>
<keyword evidence="9" id="KW-1185">Reference proteome</keyword>
<keyword evidence="3 6" id="KW-0812">Transmembrane</keyword>
<dbReference type="AlphaFoldDB" id="A0A379LI84"/>
<feature type="transmembrane region" description="Helical" evidence="6">
    <location>
        <begin position="542"/>
        <end position="563"/>
    </location>
</feature>
<evidence type="ECO:0000259" key="7">
    <source>
        <dbReference type="Pfam" id="PF03772"/>
    </source>
</evidence>
<feature type="transmembrane region" description="Helical" evidence="6">
    <location>
        <begin position="488"/>
        <end position="509"/>
    </location>
</feature>